<dbReference type="AlphaFoldDB" id="A0A085VZD9"/>
<reference evidence="2 3" key="1">
    <citation type="submission" date="2014-04" db="EMBL/GenBank/DDBJ databases">
        <title>Genome assembly of Hyalangium minutum DSM 14724.</title>
        <authorList>
            <person name="Sharma G."/>
            <person name="Subramanian S."/>
        </authorList>
    </citation>
    <scope>NUCLEOTIDE SEQUENCE [LARGE SCALE GENOMIC DNA]</scope>
    <source>
        <strain evidence="2 3">DSM 14724</strain>
    </source>
</reference>
<evidence type="ECO:0000313" key="3">
    <source>
        <dbReference type="Proteomes" id="UP000028725"/>
    </source>
</evidence>
<feature type="compositionally biased region" description="Low complexity" evidence="1">
    <location>
        <begin position="41"/>
        <end position="59"/>
    </location>
</feature>
<dbReference type="EMBL" id="JMCB01000028">
    <property type="protein sequence ID" value="KFE60802.1"/>
    <property type="molecule type" value="Genomic_DNA"/>
</dbReference>
<feature type="region of interest" description="Disordered" evidence="1">
    <location>
        <begin position="82"/>
        <end position="101"/>
    </location>
</feature>
<feature type="region of interest" description="Disordered" evidence="1">
    <location>
        <begin position="41"/>
        <end position="62"/>
    </location>
</feature>
<name>A0A085VZD9_9BACT</name>
<sequence>MQQPGWVEGAEENSPEKMIEQLGQALGELVSTLESLLGNNSAANSNEEVSAESGASASEQGDPLQQVFEILKQLLGSIEQFQQGQGTASGTGALTSGLSEF</sequence>
<dbReference type="Proteomes" id="UP000028725">
    <property type="component" value="Unassembled WGS sequence"/>
</dbReference>
<comment type="caution">
    <text evidence="2">The sequence shown here is derived from an EMBL/GenBank/DDBJ whole genome shotgun (WGS) entry which is preliminary data.</text>
</comment>
<evidence type="ECO:0000256" key="1">
    <source>
        <dbReference type="SAM" id="MobiDB-lite"/>
    </source>
</evidence>
<proteinExistence type="predicted"/>
<evidence type="ECO:0000313" key="2">
    <source>
        <dbReference type="EMBL" id="KFE60802.1"/>
    </source>
</evidence>
<protein>
    <submittedName>
        <fullName evidence="2">Uncharacterized protein</fullName>
    </submittedName>
</protein>
<organism evidence="2 3">
    <name type="scientific">Hyalangium minutum</name>
    <dbReference type="NCBI Taxonomy" id="394096"/>
    <lineage>
        <taxon>Bacteria</taxon>
        <taxon>Pseudomonadati</taxon>
        <taxon>Myxococcota</taxon>
        <taxon>Myxococcia</taxon>
        <taxon>Myxococcales</taxon>
        <taxon>Cystobacterineae</taxon>
        <taxon>Archangiaceae</taxon>
        <taxon>Hyalangium</taxon>
    </lineage>
</organism>
<gene>
    <name evidence="2" type="ORF">DB31_4715</name>
</gene>
<keyword evidence="3" id="KW-1185">Reference proteome</keyword>
<accession>A0A085VZD9</accession>